<dbReference type="Pfam" id="PF01288">
    <property type="entry name" value="HPPK"/>
    <property type="match status" value="1"/>
</dbReference>
<evidence type="ECO:0000256" key="6">
    <source>
        <dbReference type="ARBA" id="ARBA00022741"/>
    </source>
</evidence>
<feature type="domain" description="7,8-dihydro-6-hydroxymethylpterin-pyrophosphokinase" evidence="13">
    <location>
        <begin position="6"/>
        <end position="131"/>
    </location>
</feature>
<dbReference type="InterPro" id="IPR000550">
    <property type="entry name" value="Hppk"/>
</dbReference>
<evidence type="ECO:0000256" key="7">
    <source>
        <dbReference type="ARBA" id="ARBA00022777"/>
    </source>
</evidence>
<keyword evidence="9" id="KW-0289">Folate biosynthesis</keyword>
<dbReference type="EC" id="2.7.6.3" evidence="3"/>
<comment type="function">
    <text evidence="10">Catalyzes the transfer of pyrophosphate from adenosine triphosphate (ATP) to 6-hydroxymethyl-7,8-dihydropterin, an enzymatic step in folate biosynthesis pathway.</text>
</comment>
<dbReference type="NCBIfam" id="TIGR01498">
    <property type="entry name" value="folK"/>
    <property type="match status" value="1"/>
</dbReference>
<evidence type="ECO:0000256" key="1">
    <source>
        <dbReference type="ARBA" id="ARBA00005051"/>
    </source>
</evidence>
<comment type="similarity">
    <text evidence="2">Belongs to the HPPK family.</text>
</comment>
<keyword evidence="15" id="KW-1185">Reference proteome</keyword>
<keyword evidence="5 14" id="KW-0808">Transferase</keyword>
<organism evidence="14 15">
    <name type="scientific">Carboxylicivirga mesophila</name>
    <dbReference type="NCBI Taxonomy" id="1166478"/>
    <lineage>
        <taxon>Bacteria</taxon>
        <taxon>Pseudomonadati</taxon>
        <taxon>Bacteroidota</taxon>
        <taxon>Bacteroidia</taxon>
        <taxon>Marinilabiliales</taxon>
        <taxon>Marinilabiliaceae</taxon>
        <taxon>Carboxylicivirga</taxon>
    </lineage>
</organism>
<keyword evidence="7" id="KW-0418">Kinase</keyword>
<comment type="pathway">
    <text evidence="1">Cofactor biosynthesis; tetrahydrofolate biosynthesis; 2-amino-4-hydroxy-6-hydroxymethyl-7,8-dihydropteridine diphosphate from 7,8-dihydroneopterin triphosphate: step 4/4.</text>
</comment>
<evidence type="ECO:0000256" key="3">
    <source>
        <dbReference type="ARBA" id="ARBA00013253"/>
    </source>
</evidence>
<dbReference type="RefSeq" id="WP_212223985.1">
    <property type="nucleotide sequence ID" value="NZ_JAGUCN010000001.1"/>
</dbReference>
<keyword evidence="6" id="KW-0547">Nucleotide-binding</keyword>
<gene>
    <name evidence="14" type="primary">folK</name>
    <name evidence="14" type="ORF">KEM09_01035</name>
</gene>
<sequence length="161" mass="18477">MNRQILLLGGNQGDVIAACKNAVALLSERLGAPILQSAYYESEPWGFEASQNFINQVVEFHSTIEATELLTITQSIELQMGRQTKTGTHYESRLIDIDILFIDDLQIDLLQLKVPHPRLHERKFTLLPLMDYWSDFEHPSFRKTITQLTHECPDKGIVQRL</sequence>
<evidence type="ECO:0000256" key="11">
    <source>
        <dbReference type="ARBA" id="ARBA00029766"/>
    </source>
</evidence>
<dbReference type="SUPFAM" id="SSF55083">
    <property type="entry name" value="6-hydroxymethyl-7,8-dihydropterin pyrophosphokinase, HPPK"/>
    <property type="match status" value="1"/>
</dbReference>
<protein>
    <recommendedName>
        <fullName evidence="4">2-amino-4-hydroxy-6-hydroxymethyldihydropteridine pyrophosphokinase</fullName>
        <ecNumber evidence="3">2.7.6.3</ecNumber>
    </recommendedName>
    <alternativeName>
        <fullName evidence="11">6-hydroxymethyl-7,8-dihydropterin pyrophosphokinase</fullName>
    </alternativeName>
    <alternativeName>
        <fullName evidence="12">7,8-dihydro-6-hydroxymethylpterin-pyrophosphokinase</fullName>
    </alternativeName>
</protein>
<name>A0ABS5K4M1_9BACT</name>
<dbReference type="PANTHER" id="PTHR43071">
    <property type="entry name" value="2-AMINO-4-HYDROXY-6-HYDROXYMETHYLDIHYDROPTERIDINE PYROPHOSPHOKINASE"/>
    <property type="match status" value="1"/>
</dbReference>
<evidence type="ECO:0000259" key="13">
    <source>
        <dbReference type="Pfam" id="PF01288"/>
    </source>
</evidence>
<proteinExistence type="inferred from homology"/>
<dbReference type="Gene3D" id="3.30.70.560">
    <property type="entry name" value="7,8-Dihydro-6-hydroxymethylpterin-pyrophosphokinase HPPK"/>
    <property type="match status" value="1"/>
</dbReference>
<evidence type="ECO:0000256" key="12">
    <source>
        <dbReference type="ARBA" id="ARBA00033413"/>
    </source>
</evidence>
<reference evidence="14 15" key="1">
    <citation type="journal article" date="2014" name="Int. J. Syst. Evol. Microbiol.">
        <title>Carboxylicivirga gen. nov. in the family Marinilabiliaceae with two novel species, Carboxylicivirga mesophila sp. nov. and Carboxylicivirga taeanensis sp. nov., and reclassification of Cytophaga fermentans as Saccharicrinis fermentans gen. nov., comb. nov.</title>
        <authorList>
            <person name="Yang S.H."/>
            <person name="Seo H.S."/>
            <person name="Woo J.H."/>
            <person name="Oh H.M."/>
            <person name="Jang H."/>
            <person name="Lee J.H."/>
            <person name="Kim S.J."/>
            <person name="Kwon K.K."/>
        </authorList>
    </citation>
    <scope>NUCLEOTIDE SEQUENCE [LARGE SCALE GENOMIC DNA]</scope>
    <source>
        <strain evidence="14 15">JCM 18290</strain>
    </source>
</reference>
<dbReference type="InterPro" id="IPR035907">
    <property type="entry name" value="Hppk_sf"/>
</dbReference>
<accession>A0ABS5K4M1</accession>
<evidence type="ECO:0000256" key="2">
    <source>
        <dbReference type="ARBA" id="ARBA00005810"/>
    </source>
</evidence>
<dbReference type="EMBL" id="JAGUCN010000001">
    <property type="protein sequence ID" value="MBS2209968.1"/>
    <property type="molecule type" value="Genomic_DNA"/>
</dbReference>
<keyword evidence="8" id="KW-0067">ATP-binding</keyword>
<evidence type="ECO:0000256" key="9">
    <source>
        <dbReference type="ARBA" id="ARBA00022909"/>
    </source>
</evidence>
<dbReference type="GO" id="GO:0003848">
    <property type="term" value="F:2-amino-4-hydroxy-6-hydroxymethyldihydropteridine diphosphokinase activity"/>
    <property type="evidence" value="ECO:0007669"/>
    <property type="project" value="UniProtKB-EC"/>
</dbReference>
<evidence type="ECO:0000313" key="15">
    <source>
        <dbReference type="Proteomes" id="UP000721861"/>
    </source>
</evidence>
<evidence type="ECO:0000256" key="5">
    <source>
        <dbReference type="ARBA" id="ARBA00022679"/>
    </source>
</evidence>
<dbReference type="CDD" id="cd00483">
    <property type="entry name" value="HPPK"/>
    <property type="match status" value="1"/>
</dbReference>
<evidence type="ECO:0000256" key="10">
    <source>
        <dbReference type="ARBA" id="ARBA00029409"/>
    </source>
</evidence>
<evidence type="ECO:0000313" key="14">
    <source>
        <dbReference type="EMBL" id="MBS2209968.1"/>
    </source>
</evidence>
<dbReference type="PANTHER" id="PTHR43071:SF1">
    <property type="entry name" value="2-AMINO-4-HYDROXY-6-HYDROXYMETHYLDIHYDROPTERIDINE PYROPHOSPHOKINASE"/>
    <property type="match status" value="1"/>
</dbReference>
<evidence type="ECO:0000256" key="8">
    <source>
        <dbReference type="ARBA" id="ARBA00022840"/>
    </source>
</evidence>
<dbReference type="Proteomes" id="UP000721861">
    <property type="component" value="Unassembled WGS sequence"/>
</dbReference>
<comment type="caution">
    <text evidence="14">The sequence shown here is derived from an EMBL/GenBank/DDBJ whole genome shotgun (WGS) entry which is preliminary data.</text>
</comment>
<evidence type="ECO:0000256" key="4">
    <source>
        <dbReference type="ARBA" id="ARBA00016218"/>
    </source>
</evidence>